<proteinExistence type="predicted"/>
<gene>
    <name evidence="1" type="ORF">OXX778_LOCUS16730</name>
</gene>
<protein>
    <submittedName>
        <fullName evidence="1">Uncharacterized protein</fullName>
    </submittedName>
</protein>
<sequence>MFGRKPKIPIDLILPNLNNLNREPILEMFILINENGQIDVLADPVETVEKNIPLVATKYLNELKETMNESFMMVTTNRNSRMDKATIGKLKKPSIK</sequence>
<dbReference type="EMBL" id="CAJNOC010004046">
    <property type="protein sequence ID" value="CAF1007622.1"/>
    <property type="molecule type" value="Genomic_DNA"/>
</dbReference>
<evidence type="ECO:0000313" key="2">
    <source>
        <dbReference type="Proteomes" id="UP000663879"/>
    </source>
</evidence>
<dbReference type="OrthoDB" id="10168045at2759"/>
<name>A0A814H9A3_9BILA</name>
<accession>A0A814H9A3</accession>
<evidence type="ECO:0000313" key="1">
    <source>
        <dbReference type="EMBL" id="CAF1007622.1"/>
    </source>
</evidence>
<comment type="caution">
    <text evidence="1">The sequence shown here is derived from an EMBL/GenBank/DDBJ whole genome shotgun (WGS) entry which is preliminary data.</text>
</comment>
<organism evidence="1 2">
    <name type="scientific">Brachionus calyciflorus</name>
    <dbReference type="NCBI Taxonomy" id="104777"/>
    <lineage>
        <taxon>Eukaryota</taxon>
        <taxon>Metazoa</taxon>
        <taxon>Spiralia</taxon>
        <taxon>Gnathifera</taxon>
        <taxon>Rotifera</taxon>
        <taxon>Eurotatoria</taxon>
        <taxon>Monogononta</taxon>
        <taxon>Pseudotrocha</taxon>
        <taxon>Ploima</taxon>
        <taxon>Brachionidae</taxon>
        <taxon>Brachionus</taxon>
    </lineage>
</organism>
<dbReference type="Proteomes" id="UP000663879">
    <property type="component" value="Unassembled WGS sequence"/>
</dbReference>
<keyword evidence="2" id="KW-1185">Reference proteome</keyword>
<dbReference type="AlphaFoldDB" id="A0A814H9A3"/>
<reference evidence="1" key="1">
    <citation type="submission" date="2021-02" db="EMBL/GenBank/DDBJ databases">
        <authorList>
            <person name="Nowell W R."/>
        </authorList>
    </citation>
    <scope>NUCLEOTIDE SEQUENCE</scope>
    <source>
        <strain evidence="1">Ploen Becks lab</strain>
    </source>
</reference>